<organism evidence="3 4">
    <name type="scientific">Streptacidiphilus fuscans</name>
    <dbReference type="NCBI Taxonomy" id="2789292"/>
    <lineage>
        <taxon>Bacteria</taxon>
        <taxon>Bacillati</taxon>
        <taxon>Actinomycetota</taxon>
        <taxon>Actinomycetes</taxon>
        <taxon>Kitasatosporales</taxon>
        <taxon>Streptomycetaceae</taxon>
        <taxon>Streptacidiphilus</taxon>
    </lineage>
</organism>
<comment type="caution">
    <text evidence="3">The sequence shown here is derived from an EMBL/GenBank/DDBJ whole genome shotgun (WGS) entry which is preliminary data.</text>
</comment>
<name>A0A931BB31_9ACTN</name>
<reference evidence="3" key="1">
    <citation type="submission" date="2020-11" db="EMBL/GenBank/DDBJ databases">
        <title>Isolation and identification of active actinomycetes.</title>
        <authorList>
            <person name="Yu B."/>
        </authorList>
    </citation>
    <scope>NUCLEOTIDE SEQUENCE</scope>
    <source>
        <strain evidence="3">NEAU-YB345</strain>
    </source>
</reference>
<keyword evidence="4" id="KW-1185">Reference proteome</keyword>
<dbReference type="EMBL" id="JADPRT010000004">
    <property type="protein sequence ID" value="MBF9068954.1"/>
    <property type="molecule type" value="Genomic_DNA"/>
</dbReference>
<dbReference type="RefSeq" id="WP_196194075.1">
    <property type="nucleotide sequence ID" value="NZ_JADPRT010000004.1"/>
</dbReference>
<proteinExistence type="predicted"/>
<dbReference type="Proteomes" id="UP000657385">
    <property type="component" value="Unassembled WGS sequence"/>
</dbReference>
<dbReference type="AlphaFoldDB" id="A0A931BB31"/>
<feature type="region of interest" description="Disordered" evidence="1">
    <location>
        <begin position="1"/>
        <end position="29"/>
    </location>
</feature>
<evidence type="ECO:0000313" key="3">
    <source>
        <dbReference type="EMBL" id="MBF9073408.1"/>
    </source>
</evidence>
<sequence length="149" mass="15599">MDRDLEHGHAHGTPASTADPGVDGIGPKRLDPPAAAALLRLAARVERDLLAAGLEAKPYEVTPSTRAGAEVEVDAFDDAVGGVWLHWRVHPDVDAETEAGGSVRIVMAEALVRTLAALGYRSEHGQDSLRPYAVRVLSGPPEGQAGAGR</sequence>
<dbReference type="EMBL" id="JADPRT010000022">
    <property type="protein sequence ID" value="MBF9073408.1"/>
    <property type="molecule type" value="Genomic_DNA"/>
</dbReference>
<evidence type="ECO:0000256" key="1">
    <source>
        <dbReference type="SAM" id="MobiDB-lite"/>
    </source>
</evidence>
<evidence type="ECO:0000313" key="4">
    <source>
        <dbReference type="Proteomes" id="UP000657385"/>
    </source>
</evidence>
<protein>
    <submittedName>
        <fullName evidence="3">Uncharacterized protein</fullName>
    </submittedName>
</protein>
<accession>A0A931BB31</accession>
<gene>
    <name evidence="2" type="ORF">I2501_13065</name>
    <name evidence="3" type="ORF">I2501_35880</name>
</gene>
<evidence type="ECO:0000313" key="2">
    <source>
        <dbReference type="EMBL" id="MBF9068954.1"/>
    </source>
</evidence>